<dbReference type="Pfam" id="PF00155">
    <property type="entry name" value="Aminotran_1_2"/>
    <property type="match status" value="1"/>
</dbReference>
<keyword evidence="5" id="KW-0804">Transcription</keyword>
<evidence type="ECO:0000256" key="3">
    <source>
        <dbReference type="ARBA" id="ARBA00023015"/>
    </source>
</evidence>
<dbReference type="InterPro" id="IPR036388">
    <property type="entry name" value="WH-like_DNA-bd_sf"/>
</dbReference>
<comment type="caution">
    <text evidence="7">The sequence shown here is derived from an EMBL/GenBank/DDBJ whole genome shotgun (WGS) entry which is preliminary data.</text>
</comment>
<dbReference type="InterPro" id="IPR000524">
    <property type="entry name" value="Tscrpt_reg_HTH_GntR"/>
</dbReference>
<dbReference type="RefSeq" id="WP_301121887.1">
    <property type="nucleotide sequence ID" value="NZ_JAUHPX010000003.1"/>
</dbReference>
<dbReference type="GO" id="GO:0008483">
    <property type="term" value="F:transaminase activity"/>
    <property type="evidence" value="ECO:0007669"/>
    <property type="project" value="UniProtKB-KW"/>
</dbReference>
<dbReference type="GO" id="GO:0030170">
    <property type="term" value="F:pyridoxal phosphate binding"/>
    <property type="evidence" value="ECO:0007669"/>
    <property type="project" value="InterPro"/>
</dbReference>
<dbReference type="InterPro" id="IPR051446">
    <property type="entry name" value="HTH_trans_reg/aminotransferase"/>
</dbReference>
<accession>A0AAW7M7W9</accession>
<evidence type="ECO:0000313" key="7">
    <source>
        <dbReference type="EMBL" id="MDN4487953.1"/>
    </source>
</evidence>
<dbReference type="InterPro" id="IPR015421">
    <property type="entry name" value="PyrdxlP-dep_Trfase_major"/>
</dbReference>
<dbReference type="InterPro" id="IPR036390">
    <property type="entry name" value="WH_DNA-bd_sf"/>
</dbReference>
<comment type="similarity">
    <text evidence="1">In the C-terminal section; belongs to the class-I pyridoxal-phosphate-dependent aminotransferase family.</text>
</comment>
<evidence type="ECO:0000256" key="2">
    <source>
        <dbReference type="ARBA" id="ARBA00022898"/>
    </source>
</evidence>
<dbReference type="CDD" id="cd07377">
    <property type="entry name" value="WHTH_GntR"/>
    <property type="match status" value="1"/>
</dbReference>
<organism evidence="7 8">
    <name type="scientific">Demequina lignilytica</name>
    <dbReference type="NCBI Taxonomy" id="3051663"/>
    <lineage>
        <taxon>Bacteria</taxon>
        <taxon>Bacillati</taxon>
        <taxon>Actinomycetota</taxon>
        <taxon>Actinomycetes</taxon>
        <taxon>Micrococcales</taxon>
        <taxon>Demequinaceae</taxon>
        <taxon>Demequina</taxon>
    </lineage>
</organism>
<keyword evidence="4" id="KW-0238">DNA-binding</keyword>
<dbReference type="AlphaFoldDB" id="A0AAW7M7W9"/>
<keyword evidence="3" id="KW-0805">Transcription regulation</keyword>
<keyword evidence="7" id="KW-0032">Aminotransferase</keyword>
<dbReference type="Gene3D" id="3.40.640.10">
    <property type="entry name" value="Type I PLP-dependent aspartate aminotransferase-like (Major domain)"/>
    <property type="match status" value="1"/>
</dbReference>
<dbReference type="Gene3D" id="1.10.10.10">
    <property type="entry name" value="Winged helix-like DNA-binding domain superfamily/Winged helix DNA-binding domain"/>
    <property type="match status" value="1"/>
</dbReference>
<dbReference type="InterPro" id="IPR015422">
    <property type="entry name" value="PyrdxlP-dep_Trfase_small"/>
</dbReference>
<evidence type="ECO:0000256" key="5">
    <source>
        <dbReference type="ARBA" id="ARBA00023163"/>
    </source>
</evidence>
<dbReference type="PROSITE" id="PS50949">
    <property type="entry name" value="HTH_GNTR"/>
    <property type="match status" value="1"/>
</dbReference>
<proteinExistence type="inferred from homology"/>
<dbReference type="InterPro" id="IPR015424">
    <property type="entry name" value="PyrdxlP-dep_Trfase"/>
</dbReference>
<dbReference type="InterPro" id="IPR004839">
    <property type="entry name" value="Aminotransferase_I/II_large"/>
</dbReference>
<feature type="domain" description="HTH gntR-type" evidence="6">
    <location>
        <begin position="12"/>
        <end position="80"/>
    </location>
</feature>
<dbReference type="Gene3D" id="3.90.1150.10">
    <property type="entry name" value="Aspartate Aminotransferase, domain 1"/>
    <property type="match status" value="1"/>
</dbReference>
<keyword evidence="2" id="KW-0663">Pyridoxal phosphate</keyword>
<dbReference type="EMBL" id="JAUHPX010000003">
    <property type="protein sequence ID" value="MDN4487953.1"/>
    <property type="molecule type" value="Genomic_DNA"/>
</dbReference>
<sequence>MPLATLVDAVETPTPQGIASALSMLIRSGELPPGTRLPTVRDIARELGVSPATVSTAWQGMVKAGLIQARGRAGTFVLEPTTPWLTPRSQRLADRGTAAPGMAPRLDLASGLPDPTLLPDVSASLERVAPRRASVTSYTQPPLLPELEAPLRERWPYSPPALAMVDGAMDGVERALRAVARYGDRVVVENPTFPMLLDLLDHLHLMAVPARIDHRGMVPAALHEALTSRPAAVVLQPRAHNPTGASLTASRAEELATVLSRHRYGRDTVVIEDDHTNLVSAAPAVSLGTWLPARTLHVGGFSKSHGPDLRVAAMSGPAGAIERIVGYRVLGPGWTSRILQAVLHDLLTTRPAIASISAARYAYFARQRELASCLRGLGVDVEARDGLNVWVPVPDEAAARVTLAAAGIQVSPGSAFVVPTPEGDDAPGPHVGDHVRVSVGGLREAIPDVAAAIAAACETSR</sequence>
<dbReference type="SMART" id="SM00345">
    <property type="entry name" value="HTH_GNTR"/>
    <property type="match status" value="1"/>
</dbReference>
<dbReference type="SUPFAM" id="SSF46785">
    <property type="entry name" value="Winged helix' DNA-binding domain"/>
    <property type="match status" value="1"/>
</dbReference>
<dbReference type="SUPFAM" id="SSF53383">
    <property type="entry name" value="PLP-dependent transferases"/>
    <property type="match status" value="1"/>
</dbReference>
<dbReference type="Pfam" id="PF00392">
    <property type="entry name" value="GntR"/>
    <property type="match status" value="1"/>
</dbReference>
<name>A0AAW7M7W9_9MICO</name>
<evidence type="ECO:0000313" key="8">
    <source>
        <dbReference type="Proteomes" id="UP001172737"/>
    </source>
</evidence>
<dbReference type="PANTHER" id="PTHR46577:SF2">
    <property type="entry name" value="TRANSCRIPTIONAL REGULATORY PROTEIN"/>
    <property type="match status" value="1"/>
</dbReference>
<keyword evidence="7" id="KW-0808">Transferase</keyword>
<evidence type="ECO:0000256" key="4">
    <source>
        <dbReference type="ARBA" id="ARBA00023125"/>
    </source>
</evidence>
<dbReference type="GO" id="GO:0003700">
    <property type="term" value="F:DNA-binding transcription factor activity"/>
    <property type="evidence" value="ECO:0007669"/>
    <property type="project" value="InterPro"/>
</dbReference>
<protein>
    <submittedName>
        <fullName evidence="7">Aminotransferase class I/II-fold pyridoxal phosphate-dependent enzyme</fullName>
    </submittedName>
</protein>
<evidence type="ECO:0000256" key="1">
    <source>
        <dbReference type="ARBA" id="ARBA00005384"/>
    </source>
</evidence>
<dbReference type="Proteomes" id="UP001172737">
    <property type="component" value="Unassembled WGS sequence"/>
</dbReference>
<dbReference type="PANTHER" id="PTHR46577">
    <property type="entry name" value="HTH-TYPE TRANSCRIPTIONAL REGULATORY PROTEIN GABR"/>
    <property type="match status" value="1"/>
</dbReference>
<reference evidence="7" key="1">
    <citation type="submission" date="2023-06" db="EMBL/GenBank/DDBJ databases">
        <title>Sysu t00039.</title>
        <authorList>
            <person name="Gao L."/>
            <person name="Fang B.-Z."/>
            <person name="Li W.-J."/>
        </authorList>
    </citation>
    <scope>NUCLEOTIDE SEQUENCE</scope>
    <source>
        <strain evidence="7">SYSU T00039</strain>
    </source>
</reference>
<dbReference type="CDD" id="cd00609">
    <property type="entry name" value="AAT_like"/>
    <property type="match status" value="1"/>
</dbReference>
<dbReference type="GO" id="GO:0003677">
    <property type="term" value="F:DNA binding"/>
    <property type="evidence" value="ECO:0007669"/>
    <property type="project" value="UniProtKB-KW"/>
</dbReference>
<gene>
    <name evidence="7" type="ORF">QQX10_07210</name>
</gene>
<keyword evidence="8" id="KW-1185">Reference proteome</keyword>
<evidence type="ECO:0000259" key="6">
    <source>
        <dbReference type="PROSITE" id="PS50949"/>
    </source>
</evidence>